<dbReference type="SMART" id="SM00363">
    <property type="entry name" value="S4"/>
    <property type="match status" value="1"/>
</dbReference>
<dbReference type="InterPro" id="IPR029063">
    <property type="entry name" value="SAM-dependent_MTases_sf"/>
</dbReference>
<dbReference type="PANTHER" id="PTHR32319">
    <property type="entry name" value="BACTERIAL HEMOLYSIN-LIKE PROTEIN"/>
    <property type="match status" value="1"/>
</dbReference>
<dbReference type="GO" id="GO:0008168">
    <property type="term" value="F:methyltransferase activity"/>
    <property type="evidence" value="ECO:0007669"/>
    <property type="project" value="UniProtKB-KW"/>
</dbReference>
<organism evidence="5">
    <name type="scientific">Aquifex aeolicus</name>
    <dbReference type="NCBI Taxonomy" id="63363"/>
    <lineage>
        <taxon>Bacteria</taxon>
        <taxon>Pseudomonadati</taxon>
        <taxon>Aquificota</taxon>
        <taxon>Aquificia</taxon>
        <taxon>Aquificales</taxon>
        <taxon>Aquificaceae</taxon>
        <taxon>Aquifex</taxon>
    </lineage>
</organism>
<accession>A0A7C5LA41</accession>
<dbReference type="Proteomes" id="UP000885792">
    <property type="component" value="Unassembled WGS sequence"/>
</dbReference>
<dbReference type="Gene3D" id="3.10.290.10">
    <property type="entry name" value="RNA-binding S4 domain"/>
    <property type="match status" value="1"/>
</dbReference>
<gene>
    <name evidence="5" type="ORF">ENJ61_03695</name>
</gene>
<dbReference type="PIRSF" id="PIRSF005578">
    <property type="entry name" value="TlyA"/>
    <property type="match status" value="1"/>
</dbReference>
<evidence type="ECO:0000256" key="3">
    <source>
        <dbReference type="PROSITE-ProRule" id="PRU00182"/>
    </source>
</evidence>
<evidence type="ECO:0000256" key="2">
    <source>
        <dbReference type="ARBA" id="ARBA00029460"/>
    </source>
</evidence>
<dbReference type="NCBIfam" id="TIGR00478">
    <property type="entry name" value="tly"/>
    <property type="match status" value="1"/>
</dbReference>
<dbReference type="InterPro" id="IPR002942">
    <property type="entry name" value="S4_RNA-bd"/>
</dbReference>
<reference evidence="5" key="1">
    <citation type="journal article" date="2020" name="mSystems">
        <title>Genome- and Community-Level Interaction Insights into Carbon Utilization and Element Cycling Functions of Hydrothermarchaeota in Hydrothermal Sediment.</title>
        <authorList>
            <person name="Zhou Z."/>
            <person name="Liu Y."/>
            <person name="Xu W."/>
            <person name="Pan J."/>
            <person name="Luo Z.H."/>
            <person name="Li M."/>
        </authorList>
    </citation>
    <scope>NUCLEOTIDE SEQUENCE [LARGE SCALE GENOMIC DNA]</scope>
    <source>
        <strain evidence="5">HyVt-501</strain>
    </source>
</reference>
<dbReference type="Gene3D" id="3.40.50.150">
    <property type="entry name" value="Vaccinia Virus protein VP39"/>
    <property type="match status" value="1"/>
</dbReference>
<dbReference type="Pfam" id="PF01479">
    <property type="entry name" value="S4"/>
    <property type="match status" value="1"/>
</dbReference>
<dbReference type="InterPro" id="IPR002877">
    <property type="entry name" value="RNA_MeTrfase_FtsJ_dom"/>
</dbReference>
<keyword evidence="5" id="KW-0808">Transferase</keyword>
<evidence type="ECO:0000313" key="5">
    <source>
        <dbReference type="EMBL" id="HHJ63990.1"/>
    </source>
</evidence>
<sequence length="285" mass="32112">MSKSFTSRGFERYYISTVERLDRFLLERGFVESREKARALIMAGLVYVNGHRVDKPGYRLKGGEEVRVLEPPRYVSRGGYKLEYALKRLGVEVRGRTALDVGSSTGGFTDCLLQHGAVRVYAVDVGRGQMHPRLRQDPRVILYEKTDARSLTEEHVPEKVDILTVDVSFISLTRILPSVLPFLKEEGEALVLVKPQFELSPKEVRGGVVREEELKEKALLRVIGFAQDLGFGLRGVVKAFPRGAKGNEEFFLRIRRGAGTVQLEEAVKKALREPEGEVEKEVVLK</sequence>
<dbReference type="GO" id="GO:0032259">
    <property type="term" value="P:methylation"/>
    <property type="evidence" value="ECO:0007669"/>
    <property type="project" value="UniProtKB-KW"/>
</dbReference>
<dbReference type="SUPFAM" id="SSF53335">
    <property type="entry name" value="S-adenosyl-L-methionine-dependent methyltransferases"/>
    <property type="match status" value="1"/>
</dbReference>
<dbReference type="GO" id="GO:0003723">
    <property type="term" value="F:RNA binding"/>
    <property type="evidence" value="ECO:0007669"/>
    <property type="project" value="UniProtKB-KW"/>
</dbReference>
<dbReference type="CDD" id="cd00165">
    <property type="entry name" value="S4"/>
    <property type="match status" value="1"/>
</dbReference>
<dbReference type="EMBL" id="DRNB01000138">
    <property type="protein sequence ID" value="HHJ63990.1"/>
    <property type="molecule type" value="Genomic_DNA"/>
</dbReference>
<keyword evidence="1 3" id="KW-0694">RNA-binding</keyword>
<dbReference type="SUPFAM" id="SSF55174">
    <property type="entry name" value="Alpha-L RNA-binding motif"/>
    <property type="match status" value="1"/>
</dbReference>
<dbReference type="InterPro" id="IPR004538">
    <property type="entry name" value="Hemolysin_A/TlyA"/>
</dbReference>
<dbReference type="InterPro" id="IPR047048">
    <property type="entry name" value="TlyA"/>
</dbReference>
<dbReference type="InterPro" id="IPR036986">
    <property type="entry name" value="S4_RNA-bd_sf"/>
</dbReference>
<dbReference type="CDD" id="cd02440">
    <property type="entry name" value="AdoMet_MTases"/>
    <property type="match status" value="1"/>
</dbReference>
<name>A0A7C5LA41_AQUAO</name>
<proteinExistence type="inferred from homology"/>
<comment type="similarity">
    <text evidence="2">Belongs to the TlyA family.</text>
</comment>
<evidence type="ECO:0000256" key="1">
    <source>
        <dbReference type="ARBA" id="ARBA00022884"/>
    </source>
</evidence>
<keyword evidence="5" id="KW-0489">Methyltransferase</keyword>
<comment type="caution">
    <text evidence="5">The sequence shown here is derived from an EMBL/GenBank/DDBJ whole genome shotgun (WGS) entry which is preliminary data.</text>
</comment>
<evidence type="ECO:0000259" key="4">
    <source>
        <dbReference type="SMART" id="SM00363"/>
    </source>
</evidence>
<dbReference type="AlphaFoldDB" id="A0A7C5LA41"/>
<dbReference type="Pfam" id="PF01728">
    <property type="entry name" value="FtsJ"/>
    <property type="match status" value="1"/>
</dbReference>
<feature type="domain" description="RNA-binding S4" evidence="4">
    <location>
        <begin position="19"/>
        <end position="83"/>
    </location>
</feature>
<dbReference type="PROSITE" id="PS50889">
    <property type="entry name" value="S4"/>
    <property type="match status" value="1"/>
</dbReference>
<dbReference type="PANTHER" id="PTHR32319:SF0">
    <property type="entry name" value="BACTERIAL HEMOLYSIN-LIKE PROTEIN"/>
    <property type="match status" value="1"/>
</dbReference>
<protein>
    <submittedName>
        <fullName evidence="5">TlyA family RNA methyltransferase</fullName>
    </submittedName>
</protein>